<dbReference type="InterPro" id="IPR036689">
    <property type="entry name" value="ESAT-6-like_sf"/>
</dbReference>
<proteinExistence type="predicted"/>
<evidence type="ECO:0000313" key="3">
    <source>
        <dbReference type="Proteomes" id="UP000243799"/>
    </source>
</evidence>
<dbReference type="SUPFAM" id="SSF140453">
    <property type="entry name" value="EsxAB dimer-like"/>
    <property type="match status" value="1"/>
</dbReference>
<dbReference type="RefSeq" id="WP_091674369.1">
    <property type="nucleotide sequence ID" value="NZ_FOKG01000010.1"/>
</dbReference>
<dbReference type="AlphaFoldDB" id="A0A1I1AT48"/>
<sequence>MTINLTATAIAELGAAIEEAKQSLRAAENRITSTQQGIYKVGWTGSGADGNNTYRCQASETTTRLCAHLDELETNVLQAGRNMTAADEDAGAQQVAVQAGGGMHFSRL</sequence>
<dbReference type="STRING" id="490629.SAMN05216266_11091"/>
<gene>
    <name evidence="2" type="ORF">SAMN05216266_11091</name>
</gene>
<evidence type="ECO:0000256" key="1">
    <source>
        <dbReference type="SAM" id="Coils"/>
    </source>
</evidence>
<dbReference type="EMBL" id="FOKG01000010">
    <property type="protein sequence ID" value="SFB40596.1"/>
    <property type="molecule type" value="Genomic_DNA"/>
</dbReference>
<name>A0A1I1AT48_9PSEU</name>
<dbReference type="InterPro" id="IPR010310">
    <property type="entry name" value="T7SS_ESAT-6-like"/>
</dbReference>
<accession>A0A1I1AT48</accession>
<keyword evidence="1" id="KW-0175">Coiled coil</keyword>
<dbReference type="Gene3D" id="1.10.287.1060">
    <property type="entry name" value="ESAT-6-like"/>
    <property type="match status" value="1"/>
</dbReference>
<evidence type="ECO:0000313" key="2">
    <source>
        <dbReference type="EMBL" id="SFB40596.1"/>
    </source>
</evidence>
<organism evidence="2 3">
    <name type="scientific">Amycolatopsis marina</name>
    <dbReference type="NCBI Taxonomy" id="490629"/>
    <lineage>
        <taxon>Bacteria</taxon>
        <taxon>Bacillati</taxon>
        <taxon>Actinomycetota</taxon>
        <taxon>Actinomycetes</taxon>
        <taxon>Pseudonocardiales</taxon>
        <taxon>Pseudonocardiaceae</taxon>
        <taxon>Amycolatopsis</taxon>
    </lineage>
</organism>
<keyword evidence="3" id="KW-1185">Reference proteome</keyword>
<protein>
    <submittedName>
        <fullName evidence="2">Proteins of 100 residues with WXG</fullName>
    </submittedName>
</protein>
<dbReference type="Pfam" id="PF06013">
    <property type="entry name" value="WXG100"/>
    <property type="match status" value="1"/>
</dbReference>
<dbReference type="Proteomes" id="UP000243799">
    <property type="component" value="Unassembled WGS sequence"/>
</dbReference>
<reference evidence="3" key="1">
    <citation type="submission" date="2016-10" db="EMBL/GenBank/DDBJ databases">
        <authorList>
            <person name="Varghese N."/>
            <person name="Submissions S."/>
        </authorList>
    </citation>
    <scope>NUCLEOTIDE SEQUENCE [LARGE SCALE GENOMIC DNA]</scope>
    <source>
        <strain evidence="3">CGMCC 4.3568</strain>
    </source>
</reference>
<feature type="coiled-coil region" evidence="1">
    <location>
        <begin position="10"/>
        <end position="37"/>
    </location>
</feature>